<gene>
    <name evidence="2" type="ORF">E6A44_005745</name>
</gene>
<accession>A0ABW9J513</accession>
<proteinExistence type="predicted"/>
<comment type="caution">
    <text evidence="2">The sequence shown here is derived from an EMBL/GenBank/DDBJ whole genome shotgun (WGS) entry which is preliminary data.</text>
</comment>
<dbReference type="SUPFAM" id="SSF53335">
    <property type="entry name" value="S-adenosyl-L-methionine-dependent methyltransferases"/>
    <property type="match status" value="1"/>
</dbReference>
<keyword evidence="2" id="KW-0808">Transferase</keyword>
<dbReference type="RefSeq" id="WP_138722205.1">
    <property type="nucleotide sequence ID" value="NZ_SSHJ02000005.1"/>
</dbReference>
<dbReference type="EC" id="2.1.1.-" evidence="2"/>
<dbReference type="PANTHER" id="PTHR43591:SF110">
    <property type="entry name" value="RHODANESE DOMAIN-CONTAINING PROTEIN"/>
    <property type="match status" value="1"/>
</dbReference>
<dbReference type="InterPro" id="IPR029063">
    <property type="entry name" value="SAM-dependent_MTases_sf"/>
</dbReference>
<name>A0ABW9J513_9SPHI</name>
<dbReference type="Proteomes" id="UP001517247">
    <property type="component" value="Unassembled WGS sequence"/>
</dbReference>
<dbReference type="PANTHER" id="PTHR43591">
    <property type="entry name" value="METHYLTRANSFERASE"/>
    <property type="match status" value="1"/>
</dbReference>
<dbReference type="InterPro" id="IPR013216">
    <property type="entry name" value="Methyltransf_11"/>
</dbReference>
<evidence type="ECO:0000259" key="1">
    <source>
        <dbReference type="Pfam" id="PF08241"/>
    </source>
</evidence>
<evidence type="ECO:0000313" key="2">
    <source>
        <dbReference type="EMBL" id="MFN0255065.1"/>
    </source>
</evidence>
<sequence length="300" mass="34920">MFNLDSYEKHSQWYNRKFPTVESKSTYLKNHLDTQQLTVGKWLQQFFFKSLNPLLVDKNHTWLTIGDAYGFDAQYILSSGNRAIASDLSNEFLSIAQKHQIVEDFCIQNAEALNYEDNTVDYILCKESYHHFPRPYAALYEMTRVAKKGFILMEPQDPVLKMPFLLGLVNVVSSFSDTLSQRLWKNRFSYEPVGNFVYKLSERELEKFAAGLNLPMIAFKKLNPNFYFEGANETLASKRNLKFLIIYFKKQIRDFLSAIGFIPAQVLCAVVFKKVPNDNTVRDLKHAGYQIIKIPRNPYQ</sequence>
<keyword evidence="2" id="KW-0489">Methyltransferase</keyword>
<dbReference type="EMBL" id="SSHJ02000005">
    <property type="protein sequence ID" value="MFN0255065.1"/>
    <property type="molecule type" value="Genomic_DNA"/>
</dbReference>
<reference evidence="2 3" key="1">
    <citation type="submission" date="2024-12" db="EMBL/GenBank/DDBJ databases">
        <authorList>
            <person name="Hu S."/>
        </authorList>
    </citation>
    <scope>NUCLEOTIDE SEQUENCE [LARGE SCALE GENOMIC DNA]</scope>
    <source>
        <strain evidence="2 3">THG-T11</strain>
    </source>
</reference>
<dbReference type="GO" id="GO:0032259">
    <property type="term" value="P:methylation"/>
    <property type="evidence" value="ECO:0007669"/>
    <property type="project" value="UniProtKB-KW"/>
</dbReference>
<organism evidence="2 3">
    <name type="scientific">Pedobacter ureilyticus</name>
    <dbReference type="NCBI Taxonomy" id="1393051"/>
    <lineage>
        <taxon>Bacteria</taxon>
        <taxon>Pseudomonadati</taxon>
        <taxon>Bacteroidota</taxon>
        <taxon>Sphingobacteriia</taxon>
        <taxon>Sphingobacteriales</taxon>
        <taxon>Sphingobacteriaceae</taxon>
        <taxon>Pedobacter</taxon>
    </lineage>
</organism>
<dbReference type="GO" id="GO:0008168">
    <property type="term" value="F:methyltransferase activity"/>
    <property type="evidence" value="ECO:0007669"/>
    <property type="project" value="UniProtKB-KW"/>
</dbReference>
<dbReference type="Pfam" id="PF08241">
    <property type="entry name" value="Methyltransf_11"/>
    <property type="match status" value="1"/>
</dbReference>
<feature type="domain" description="Methyltransferase type 11" evidence="1">
    <location>
        <begin position="64"/>
        <end position="149"/>
    </location>
</feature>
<dbReference type="Gene3D" id="3.40.50.150">
    <property type="entry name" value="Vaccinia Virus protein VP39"/>
    <property type="match status" value="1"/>
</dbReference>
<keyword evidence="3" id="KW-1185">Reference proteome</keyword>
<protein>
    <submittedName>
        <fullName evidence="2">Class I SAM-dependent methyltransferase</fullName>
        <ecNumber evidence="2">2.1.1.-</ecNumber>
    </submittedName>
</protein>
<evidence type="ECO:0000313" key="3">
    <source>
        <dbReference type="Proteomes" id="UP001517247"/>
    </source>
</evidence>